<evidence type="ECO:0000313" key="3">
    <source>
        <dbReference type="Proteomes" id="UP000580856"/>
    </source>
</evidence>
<gene>
    <name evidence="2" type="ORF">GGQ74_001299</name>
</gene>
<proteinExistence type="predicted"/>
<organism evidence="2 3">
    <name type="scientific">Desulfobaculum xiamenense</name>
    <dbReference type="NCBI Taxonomy" id="995050"/>
    <lineage>
        <taxon>Bacteria</taxon>
        <taxon>Pseudomonadati</taxon>
        <taxon>Thermodesulfobacteriota</taxon>
        <taxon>Desulfovibrionia</taxon>
        <taxon>Desulfovibrionales</taxon>
        <taxon>Desulfovibrionaceae</taxon>
        <taxon>Desulfobaculum</taxon>
    </lineage>
</organism>
<comment type="caution">
    <text evidence="2">The sequence shown here is derived from an EMBL/GenBank/DDBJ whole genome shotgun (WGS) entry which is preliminary data.</text>
</comment>
<reference evidence="2 3" key="1">
    <citation type="submission" date="2020-03" db="EMBL/GenBank/DDBJ databases">
        <title>Genomic Encyclopedia of Type Strains, Phase IV (KMG-IV): sequencing the most valuable type-strain genomes for metagenomic binning, comparative biology and taxonomic classification.</title>
        <authorList>
            <person name="Goeker M."/>
        </authorList>
    </citation>
    <scope>NUCLEOTIDE SEQUENCE [LARGE SCALE GENOMIC DNA]</scope>
    <source>
        <strain evidence="2 3">DSM 24233</strain>
    </source>
</reference>
<feature type="region of interest" description="Disordered" evidence="1">
    <location>
        <begin position="105"/>
        <end position="127"/>
    </location>
</feature>
<evidence type="ECO:0000313" key="2">
    <source>
        <dbReference type="EMBL" id="NJB67659.1"/>
    </source>
</evidence>
<protein>
    <submittedName>
        <fullName evidence="2">Uncharacterized protein</fullName>
    </submittedName>
</protein>
<sequence length="127" mass="13872">MGLNISYKRLLCSGTCGRRKLLELLVTTEEGSYSVNEGDIIDVAHGRGDTSTRQRTAWREGQRTPSSGWEPDYEIVVWQGTQDSNAKGIDSIRNRRTLALPETGLAQLGPGIGPSEDGPSSILDRKV</sequence>
<feature type="compositionally biased region" description="Basic and acidic residues" evidence="1">
    <location>
        <begin position="45"/>
        <end position="62"/>
    </location>
</feature>
<name>A0A846QSN4_9BACT</name>
<keyword evidence="3" id="KW-1185">Reference proteome</keyword>
<dbReference type="EMBL" id="JAATJA010000001">
    <property type="protein sequence ID" value="NJB67659.1"/>
    <property type="molecule type" value="Genomic_DNA"/>
</dbReference>
<dbReference type="Proteomes" id="UP000580856">
    <property type="component" value="Unassembled WGS sequence"/>
</dbReference>
<feature type="region of interest" description="Disordered" evidence="1">
    <location>
        <begin position="45"/>
        <end position="69"/>
    </location>
</feature>
<dbReference type="RefSeq" id="WP_167940696.1">
    <property type="nucleotide sequence ID" value="NZ_JAATJA010000001.1"/>
</dbReference>
<dbReference type="AlphaFoldDB" id="A0A846QSN4"/>
<accession>A0A846QSN4</accession>
<evidence type="ECO:0000256" key="1">
    <source>
        <dbReference type="SAM" id="MobiDB-lite"/>
    </source>
</evidence>